<dbReference type="SUPFAM" id="SSF47413">
    <property type="entry name" value="lambda repressor-like DNA-binding domains"/>
    <property type="match status" value="1"/>
</dbReference>
<comment type="caution">
    <text evidence="1">The sequence shown here is derived from an EMBL/GenBank/DDBJ whole genome shotgun (WGS) entry which is preliminary data.</text>
</comment>
<dbReference type="EMBL" id="SDKK01000003">
    <property type="protein sequence ID" value="TYC61343.1"/>
    <property type="molecule type" value="Genomic_DNA"/>
</dbReference>
<evidence type="ECO:0000313" key="2">
    <source>
        <dbReference type="Proteomes" id="UP000389128"/>
    </source>
</evidence>
<evidence type="ECO:0000313" key="1">
    <source>
        <dbReference type="EMBL" id="TYC61343.1"/>
    </source>
</evidence>
<accession>A0A6C2D6E4</accession>
<organism evidence="1 2">
    <name type="scientific">Zoogloea oleivorans</name>
    <dbReference type="NCBI Taxonomy" id="1552750"/>
    <lineage>
        <taxon>Bacteria</taxon>
        <taxon>Pseudomonadati</taxon>
        <taxon>Pseudomonadota</taxon>
        <taxon>Betaproteobacteria</taxon>
        <taxon>Rhodocyclales</taxon>
        <taxon>Zoogloeaceae</taxon>
        <taxon>Zoogloea</taxon>
    </lineage>
</organism>
<protein>
    <submittedName>
        <fullName evidence="1">Putative addiction module antidote protein</fullName>
    </submittedName>
</protein>
<dbReference type="AlphaFoldDB" id="A0A6C2D6E4"/>
<dbReference type="GO" id="GO:0003677">
    <property type="term" value="F:DNA binding"/>
    <property type="evidence" value="ECO:0007669"/>
    <property type="project" value="InterPro"/>
</dbReference>
<dbReference type="OrthoDB" id="9798416at2"/>
<dbReference type="InterPro" id="IPR014057">
    <property type="entry name" value="HI1420"/>
</dbReference>
<dbReference type="Gene3D" id="1.10.260.40">
    <property type="entry name" value="lambda repressor-like DNA-binding domains"/>
    <property type="match status" value="1"/>
</dbReference>
<name>A0A6C2D6E4_9RHOO</name>
<proteinExistence type="predicted"/>
<keyword evidence="2" id="KW-1185">Reference proteome</keyword>
<reference evidence="1 2" key="1">
    <citation type="submission" date="2019-01" db="EMBL/GenBank/DDBJ databases">
        <title>Zoogloea oleivorans genome sequencing and assembly.</title>
        <authorList>
            <person name="Tancsics A."/>
            <person name="Farkas M."/>
            <person name="Kriszt B."/>
            <person name="Maroti G."/>
            <person name="Horvath B."/>
        </authorList>
    </citation>
    <scope>NUCLEOTIDE SEQUENCE [LARGE SCALE GENOMIC DNA]</scope>
    <source>
        <strain evidence="1 2">Buc</strain>
    </source>
</reference>
<dbReference type="PANTHER" id="PTHR40275:SF1">
    <property type="entry name" value="SSL7038 PROTEIN"/>
    <property type="match status" value="1"/>
</dbReference>
<dbReference type="NCBIfam" id="TIGR02684">
    <property type="entry name" value="dnstrm_HI1420"/>
    <property type="match status" value="1"/>
</dbReference>
<sequence>MSTASRPHDEAVVELLREDPAFADEYLAASMEAIDEPGGQEALLQALRHVAEAQGMAKVAERAGLPRESLYKSLSAKGNPTLKTLLAVLNAAGLRLSVTRDEHHQGAAAA</sequence>
<dbReference type="PANTHER" id="PTHR40275">
    <property type="entry name" value="SSL7038 PROTEIN"/>
    <property type="match status" value="1"/>
</dbReference>
<dbReference type="Pfam" id="PF21716">
    <property type="entry name" value="dnstrm_HI1420"/>
    <property type="match status" value="1"/>
</dbReference>
<gene>
    <name evidence="1" type="ORF">ETQ85_04620</name>
</gene>
<dbReference type="RefSeq" id="WP_148577878.1">
    <property type="nucleotide sequence ID" value="NZ_SDKK01000003.1"/>
</dbReference>
<dbReference type="Proteomes" id="UP000389128">
    <property type="component" value="Unassembled WGS sequence"/>
</dbReference>
<dbReference type="InterPro" id="IPR010982">
    <property type="entry name" value="Lambda_DNA-bd_dom_sf"/>
</dbReference>